<organism evidence="5 6">
    <name type="scientific">Castanea mollissima</name>
    <name type="common">Chinese chestnut</name>
    <dbReference type="NCBI Taxonomy" id="60419"/>
    <lineage>
        <taxon>Eukaryota</taxon>
        <taxon>Viridiplantae</taxon>
        <taxon>Streptophyta</taxon>
        <taxon>Embryophyta</taxon>
        <taxon>Tracheophyta</taxon>
        <taxon>Spermatophyta</taxon>
        <taxon>Magnoliopsida</taxon>
        <taxon>eudicotyledons</taxon>
        <taxon>Gunneridae</taxon>
        <taxon>Pentapetalae</taxon>
        <taxon>rosids</taxon>
        <taxon>fabids</taxon>
        <taxon>Fagales</taxon>
        <taxon>Fagaceae</taxon>
        <taxon>Castanea</taxon>
    </lineage>
</organism>
<evidence type="ECO:0000256" key="1">
    <source>
        <dbReference type="ARBA" id="ARBA00022884"/>
    </source>
</evidence>
<dbReference type="SUPFAM" id="SSF75471">
    <property type="entry name" value="YhbY-like"/>
    <property type="match status" value="1"/>
</dbReference>
<evidence type="ECO:0000259" key="4">
    <source>
        <dbReference type="PROSITE" id="PS51295"/>
    </source>
</evidence>
<dbReference type="FunFam" id="3.30.110.60:FF:000004">
    <property type="entry name" value="RNA-binding CRS1 / YhbY (CRM) domain protein"/>
    <property type="match status" value="1"/>
</dbReference>
<feature type="region of interest" description="Disordered" evidence="3">
    <location>
        <begin position="94"/>
        <end position="120"/>
    </location>
</feature>
<dbReference type="OrthoDB" id="2020593at2759"/>
<dbReference type="PROSITE" id="PS51295">
    <property type="entry name" value="CRM"/>
    <property type="match status" value="1"/>
</dbReference>
<name>A0A8J4W1A0_9ROSI</name>
<evidence type="ECO:0000256" key="2">
    <source>
        <dbReference type="PROSITE-ProRule" id="PRU00626"/>
    </source>
</evidence>
<evidence type="ECO:0000313" key="5">
    <source>
        <dbReference type="EMBL" id="KAF3966161.1"/>
    </source>
</evidence>
<evidence type="ECO:0000313" key="6">
    <source>
        <dbReference type="Proteomes" id="UP000737018"/>
    </source>
</evidence>
<keyword evidence="1 2" id="KW-0694">RNA-binding</keyword>
<protein>
    <recommendedName>
        <fullName evidence="4">CRM domain-containing protein</fullName>
    </recommendedName>
</protein>
<dbReference type="Proteomes" id="UP000737018">
    <property type="component" value="Unassembled WGS sequence"/>
</dbReference>
<sequence>MAVASSLSSQFFHHLLRPPQPQPPLPPLPPSSSFFSLFLKPLLIPTTTTTTLTKTKTTKATATLSKLSSLPTTHFTKSLPPLFCHSLSSFATLSHPPPTQQQHVEEEEEDEEYDGEEDESGIEDLELGMTEGEDTEKGVVEKASSLNVKTNGDLELKLLPSLTVKEKKDLASYAHSLGKKLKSQLVGKSGVTANVATSFIETLEANELLKIKIHNTCPGELDDVVKQLEEATGSVVVGQIGRTVIIYRPSITKMKAEEKKMQARKVFVRKASKPKHTLLNKAQQRLSGRGRRGSSRFMLESDI</sequence>
<dbReference type="InterPro" id="IPR035920">
    <property type="entry name" value="YhbY-like_sf"/>
</dbReference>
<reference evidence="5" key="1">
    <citation type="submission" date="2020-03" db="EMBL/GenBank/DDBJ databases">
        <title>Castanea mollissima Vanexum genome sequencing.</title>
        <authorList>
            <person name="Staton M."/>
        </authorList>
    </citation>
    <scope>NUCLEOTIDE SEQUENCE</scope>
    <source>
        <tissue evidence="5">Leaf</tissue>
    </source>
</reference>
<proteinExistence type="predicted"/>
<dbReference type="PANTHER" id="PTHR47714">
    <property type="entry name" value="CRS1/YHBY DOMAIN CONTAINING PROTEIN, EXPRESSED"/>
    <property type="match status" value="1"/>
</dbReference>
<evidence type="ECO:0000256" key="3">
    <source>
        <dbReference type="SAM" id="MobiDB-lite"/>
    </source>
</evidence>
<dbReference type="EMBL" id="JRKL02001084">
    <property type="protein sequence ID" value="KAF3966161.1"/>
    <property type="molecule type" value="Genomic_DNA"/>
</dbReference>
<dbReference type="Gene3D" id="3.30.110.60">
    <property type="entry name" value="YhbY-like"/>
    <property type="match status" value="1"/>
</dbReference>
<feature type="compositionally biased region" description="Acidic residues" evidence="3">
    <location>
        <begin position="105"/>
        <end position="120"/>
    </location>
</feature>
<dbReference type="AlphaFoldDB" id="A0A8J4W1A0"/>
<dbReference type="GO" id="GO:0009507">
    <property type="term" value="C:chloroplast"/>
    <property type="evidence" value="ECO:0007669"/>
    <property type="project" value="TreeGrafter"/>
</dbReference>
<dbReference type="PANTHER" id="PTHR47714:SF1">
    <property type="entry name" value="RNA-BINDING CRS1 _ YHBY (CRM) DOMAIN PROTEIN"/>
    <property type="match status" value="1"/>
</dbReference>
<dbReference type="InterPro" id="IPR001890">
    <property type="entry name" value="RNA-binding_CRM"/>
</dbReference>
<dbReference type="Pfam" id="PF01985">
    <property type="entry name" value="CRS1_YhbY"/>
    <property type="match status" value="1"/>
</dbReference>
<accession>A0A8J4W1A0</accession>
<gene>
    <name evidence="5" type="ORF">CMV_009718</name>
</gene>
<comment type="caution">
    <text evidence="5">The sequence shown here is derived from an EMBL/GenBank/DDBJ whole genome shotgun (WGS) entry which is preliminary data.</text>
</comment>
<feature type="domain" description="CRM" evidence="4">
    <location>
        <begin position="160"/>
        <end position="259"/>
    </location>
</feature>
<keyword evidence="6" id="KW-1185">Reference proteome</keyword>
<dbReference type="GO" id="GO:0003723">
    <property type="term" value="F:RNA binding"/>
    <property type="evidence" value="ECO:0007669"/>
    <property type="project" value="UniProtKB-UniRule"/>
</dbReference>
<dbReference type="SMART" id="SM01103">
    <property type="entry name" value="CRS1_YhbY"/>
    <property type="match status" value="1"/>
</dbReference>